<keyword evidence="1" id="KW-0472">Membrane</keyword>
<dbReference type="Proteomes" id="UP001235939">
    <property type="component" value="Chromosome 02"/>
</dbReference>
<sequence>MRVVHLTEKREVVLEWMVDLIQKESLLMVSVLGMNLLSYLHSIILGIKLVELVDGVCAGDESLLLSYFHSIILGSLVGWGCPVTQMSVVRSLQPLYSSSFLSPLNHIR</sequence>
<evidence type="ECO:0000313" key="2">
    <source>
        <dbReference type="EMBL" id="UYV63602.1"/>
    </source>
</evidence>
<proteinExistence type="predicted"/>
<feature type="non-terminal residue" evidence="2">
    <location>
        <position position="1"/>
    </location>
</feature>
<evidence type="ECO:0000313" key="3">
    <source>
        <dbReference type="Proteomes" id="UP001235939"/>
    </source>
</evidence>
<keyword evidence="1" id="KW-1133">Transmembrane helix</keyword>
<dbReference type="EMBL" id="CP092864">
    <property type="protein sequence ID" value="UYV63602.1"/>
    <property type="molecule type" value="Genomic_DNA"/>
</dbReference>
<feature type="transmembrane region" description="Helical" evidence="1">
    <location>
        <begin position="26"/>
        <end position="47"/>
    </location>
</feature>
<evidence type="ECO:0000256" key="1">
    <source>
        <dbReference type="SAM" id="Phobius"/>
    </source>
</evidence>
<protein>
    <submittedName>
        <fullName evidence="2">Uncharacterized protein</fullName>
    </submittedName>
</protein>
<name>A0ABY6K7D0_9ARAC</name>
<keyword evidence="3" id="KW-1185">Reference proteome</keyword>
<keyword evidence="1" id="KW-0812">Transmembrane</keyword>
<accession>A0ABY6K7D0</accession>
<organism evidence="2 3">
    <name type="scientific">Cordylochernes scorpioides</name>
    <dbReference type="NCBI Taxonomy" id="51811"/>
    <lineage>
        <taxon>Eukaryota</taxon>
        <taxon>Metazoa</taxon>
        <taxon>Ecdysozoa</taxon>
        <taxon>Arthropoda</taxon>
        <taxon>Chelicerata</taxon>
        <taxon>Arachnida</taxon>
        <taxon>Pseudoscorpiones</taxon>
        <taxon>Cheliferoidea</taxon>
        <taxon>Chernetidae</taxon>
        <taxon>Cordylochernes</taxon>
    </lineage>
</organism>
<reference evidence="2 3" key="1">
    <citation type="submission" date="2022-01" db="EMBL/GenBank/DDBJ databases">
        <title>A chromosomal length assembly of Cordylochernes scorpioides.</title>
        <authorList>
            <person name="Zeh D."/>
            <person name="Zeh J."/>
        </authorList>
    </citation>
    <scope>NUCLEOTIDE SEQUENCE [LARGE SCALE GENOMIC DNA]</scope>
    <source>
        <strain evidence="2">IN4F17</strain>
        <tissue evidence="2">Whole Body</tissue>
    </source>
</reference>
<feature type="transmembrane region" description="Helical" evidence="1">
    <location>
        <begin position="67"/>
        <end position="89"/>
    </location>
</feature>
<gene>
    <name evidence="2" type="ORF">LAZ67_2004937</name>
</gene>